<name>A0A9K3LIR0_9STRA</name>
<evidence type="ECO:0000313" key="3">
    <source>
        <dbReference type="Proteomes" id="UP000693970"/>
    </source>
</evidence>
<gene>
    <name evidence="2" type="ORF">IV203_026227</name>
</gene>
<dbReference type="InterPro" id="IPR053159">
    <property type="entry name" value="Hybrid_Histidine_Kinase"/>
</dbReference>
<dbReference type="InterPro" id="IPR041664">
    <property type="entry name" value="AAA_16"/>
</dbReference>
<dbReference type="AlphaFoldDB" id="A0A9K3LIR0"/>
<dbReference type="Pfam" id="PF13191">
    <property type="entry name" value="AAA_16"/>
    <property type="match status" value="1"/>
</dbReference>
<dbReference type="PANTHER" id="PTHR43642">
    <property type="entry name" value="HYBRID SIGNAL TRANSDUCTION HISTIDINE KINASE G"/>
    <property type="match status" value="1"/>
</dbReference>
<evidence type="ECO:0000313" key="2">
    <source>
        <dbReference type="EMBL" id="KAG7362867.1"/>
    </source>
</evidence>
<dbReference type="Proteomes" id="UP000693970">
    <property type="component" value="Unassembled WGS sequence"/>
</dbReference>
<dbReference type="EMBL" id="JAGRRH010000010">
    <property type="protein sequence ID" value="KAG7362867.1"/>
    <property type="molecule type" value="Genomic_DNA"/>
</dbReference>
<protein>
    <submittedName>
        <fullName evidence="2">GAF sensor-containing diguanylate cyclase/phosphodiesterase</fullName>
    </submittedName>
</protein>
<evidence type="ECO:0000259" key="1">
    <source>
        <dbReference type="Pfam" id="PF13191"/>
    </source>
</evidence>
<accession>A0A9K3LIR0</accession>
<proteinExistence type="predicted"/>
<dbReference type="OrthoDB" id="47974at2759"/>
<reference evidence="2" key="1">
    <citation type="journal article" date="2021" name="Sci. Rep.">
        <title>Diploid genomic architecture of Nitzschia inconspicua, an elite biomass production diatom.</title>
        <authorList>
            <person name="Oliver A."/>
            <person name="Podell S."/>
            <person name="Pinowska A."/>
            <person name="Traller J.C."/>
            <person name="Smith S.R."/>
            <person name="McClure R."/>
            <person name="Beliaev A."/>
            <person name="Bohutskyi P."/>
            <person name="Hill E.A."/>
            <person name="Rabines A."/>
            <person name="Zheng H."/>
            <person name="Allen L.Z."/>
            <person name="Kuo A."/>
            <person name="Grigoriev I.V."/>
            <person name="Allen A.E."/>
            <person name="Hazlebeck D."/>
            <person name="Allen E.E."/>
        </authorList>
    </citation>
    <scope>NUCLEOTIDE SEQUENCE</scope>
    <source>
        <strain evidence="2">Hildebrandi</strain>
    </source>
</reference>
<sequence>MIEQATQLVSSLERCENGVVTDKEWFGEYGLVGAAQRDESHLDGRFRQKEDYNKEEGGKEAILHKVDCDSNGDEIEDAAELALRGRIRFPKKIYGREKELEKLMRLFKGMVEQAPIHRDENDASNDTEESSRSFNFGTHVTKTVFVSGFSGSGKSALIDQFVDYVQKSATQKTGSQSYDQVLFLKAKYEKTQSSAPFSAFSSLFDHIPLSFSEQFRRVHSSLQDSLGDDVDVLRRIFPQLTKLFQKSTPPLSNHPDQSLVSSQKNLGHHRIVQRKQSRVVHKSRLNFAVSALFRALCDHLDNRPLILFVDDLQWADQSGLELLQTLVSDETLQYLFFIGAYRSNEIGDNPYFEKMVLAIDGKVAYETFHIGEICLKATGEFLSDSLDLPVDTLEPLSQAVFAKSLGNPLHIRQAVEHLVRRNVLYYDNMIFSWAWNLKVDANSGRSTTHGLEDLLADDILEMVKYKIEQMPNQDIKQVLAVASMVRTSFDVNTLLDVMRSTNTGREQEASWNTITEGNNNACQEKRKLVEILDSAVEEGLLFRLLLSNDQGDDGVSNLTYTFSHDRVQEAAASFLPKRGSEREQLLTKVGMGLLCRAKSDSGEDWMYFAAVGLLNSVATSPQNRKEDLILELAKLNAETAQLSLCLLAFNDAVEYVNKGLSLLSEVDGDLWETQYDLVVDLHCIGAQAELGAGNPISADSHCKAVISRKKDTLSVISAFKVHLDILGGEGDHDGALKLIVSILEELGVKFPKSKRGKKLKAWATLQQIKAGHIPTKEKIQNMPFVTDLKAAVIMELIQKAVRFAIAIQPELYILLCCEGIRWLNKYGITETSGASTASFANVVTHKFGDFKTGIKLAELAIFIVNRQNNKFNETQALNTANQNVLSWVRPIKSRLPYHIRAYESGVTSGNIEGACVGKWHTFWNLYHSAAPLAILEEDMRIMIKRVTKWGFSFFQSLYSMLLQLVQNLMGKSENSTVFIGDAMNETEEMWHKVPQKTVLATFKSYALVVFGEFGDAALDALERGNSYTETMPGMQYGIEPFYRGISLYAMARKNGDKKYKTAARQVRKLYKSWVKKGCVNLVGLLKLLDAEDLTLCGKKNMACKKYDDAIATLVRGGFYNNAGVACERYGTHLDEIGDKTGLREKLEQAKMYYSRWGAKRKVEQLTQKLENLHCLYQI</sequence>
<organism evidence="2 3">
    <name type="scientific">Nitzschia inconspicua</name>
    <dbReference type="NCBI Taxonomy" id="303405"/>
    <lineage>
        <taxon>Eukaryota</taxon>
        <taxon>Sar</taxon>
        <taxon>Stramenopiles</taxon>
        <taxon>Ochrophyta</taxon>
        <taxon>Bacillariophyta</taxon>
        <taxon>Bacillariophyceae</taxon>
        <taxon>Bacillariophycidae</taxon>
        <taxon>Bacillariales</taxon>
        <taxon>Bacillariaceae</taxon>
        <taxon>Nitzschia</taxon>
    </lineage>
</organism>
<feature type="domain" description="Orc1-like AAA ATPase" evidence="1">
    <location>
        <begin position="142"/>
        <end position="338"/>
    </location>
</feature>
<reference evidence="2" key="2">
    <citation type="submission" date="2021-04" db="EMBL/GenBank/DDBJ databases">
        <authorList>
            <person name="Podell S."/>
        </authorList>
    </citation>
    <scope>NUCLEOTIDE SEQUENCE</scope>
    <source>
        <strain evidence="2">Hildebrandi</strain>
    </source>
</reference>
<dbReference type="PANTHER" id="PTHR43642:SF1">
    <property type="entry name" value="HYBRID SIGNAL TRANSDUCTION HISTIDINE KINASE G"/>
    <property type="match status" value="1"/>
</dbReference>
<keyword evidence="3" id="KW-1185">Reference proteome</keyword>
<comment type="caution">
    <text evidence="2">The sequence shown here is derived from an EMBL/GenBank/DDBJ whole genome shotgun (WGS) entry which is preliminary data.</text>
</comment>